<dbReference type="EMBL" id="CP136921">
    <property type="protein sequence ID" value="WOO33648.1"/>
    <property type="molecule type" value="Genomic_DNA"/>
</dbReference>
<evidence type="ECO:0000256" key="1">
    <source>
        <dbReference type="ARBA" id="ARBA00009477"/>
    </source>
</evidence>
<dbReference type="Gene3D" id="2.40.50.100">
    <property type="match status" value="1"/>
</dbReference>
<accession>A0ABZ0J9Q7</accession>
<dbReference type="Gene3D" id="1.10.287.470">
    <property type="entry name" value="Helix hairpin bin"/>
    <property type="match status" value="1"/>
</dbReference>
<keyword evidence="5" id="KW-1185">Reference proteome</keyword>
<evidence type="ECO:0000259" key="3">
    <source>
        <dbReference type="Pfam" id="PF25917"/>
    </source>
</evidence>
<gene>
    <name evidence="4" type="ORF">P4826_06135</name>
</gene>
<feature type="domain" description="Multidrug resistance protein MdtA-like barrel-sandwich hybrid" evidence="3">
    <location>
        <begin position="66"/>
        <end position="214"/>
    </location>
</feature>
<dbReference type="PANTHER" id="PTHR30469:SF15">
    <property type="entry name" value="HLYD FAMILY OF SECRETION PROTEINS"/>
    <property type="match status" value="1"/>
</dbReference>
<protein>
    <submittedName>
        <fullName evidence="4">Efflux RND transporter periplasmic adaptor subunit</fullName>
    </submittedName>
</protein>
<dbReference type="RefSeq" id="WP_317703013.1">
    <property type="nucleotide sequence ID" value="NZ_CP136921.1"/>
</dbReference>
<dbReference type="InterPro" id="IPR006143">
    <property type="entry name" value="RND_pump_MFP"/>
</dbReference>
<name>A0ABZ0J9Q7_9BURK</name>
<evidence type="ECO:0000256" key="2">
    <source>
        <dbReference type="SAM" id="Coils"/>
    </source>
</evidence>
<dbReference type="NCBIfam" id="TIGR01730">
    <property type="entry name" value="RND_mfp"/>
    <property type="match status" value="1"/>
</dbReference>
<dbReference type="SUPFAM" id="SSF111369">
    <property type="entry name" value="HlyD-like secretion proteins"/>
    <property type="match status" value="1"/>
</dbReference>
<dbReference type="Pfam" id="PF25917">
    <property type="entry name" value="BSH_RND"/>
    <property type="match status" value="1"/>
</dbReference>
<feature type="coiled-coil region" evidence="2">
    <location>
        <begin position="156"/>
        <end position="190"/>
    </location>
</feature>
<dbReference type="Gene3D" id="2.40.30.170">
    <property type="match status" value="1"/>
</dbReference>
<dbReference type="InterPro" id="IPR058625">
    <property type="entry name" value="MdtA-like_BSH"/>
</dbReference>
<evidence type="ECO:0000313" key="5">
    <source>
        <dbReference type="Proteomes" id="UP001303211"/>
    </source>
</evidence>
<comment type="similarity">
    <text evidence="1">Belongs to the membrane fusion protein (MFP) (TC 8.A.1) family.</text>
</comment>
<keyword evidence="2" id="KW-0175">Coiled coil</keyword>
<organism evidence="4 5">
    <name type="scientific">Diaphorobacter limosus</name>
    <dbReference type="NCBI Taxonomy" id="3036128"/>
    <lineage>
        <taxon>Bacteria</taxon>
        <taxon>Pseudomonadati</taxon>
        <taxon>Pseudomonadota</taxon>
        <taxon>Betaproteobacteria</taxon>
        <taxon>Burkholderiales</taxon>
        <taxon>Comamonadaceae</taxon>
        <taxon>Diaphorobacter</taxon>
    </lineage>
</organism>
<sequence length="383" mass="40602">MKLPSLQRRTLALIAVIVPLLLLFVYVALRSGPLAPVAVTLTTVQSRAVAPALAGIGTVQVRYLYKIGPTVAGRLQRLDVHVGDRVRAGQLLGEMDAVDLDERMRAAQAAILSAEAGLRQAQARQIFAQSQARRYEQLVSVRVSSEESYATRQQELAVADAALAGAREDASRLRAELQALRAQRGNLRLLAPVAGLVAARDADPGTTVVAGQAVVRLIDPASLWVDARFDQISAQGLAAGLPAEVALRSRPGQPLAARVLRTEPLADAVTEELLAKIVFDALPEPLPPIGELAELTVRLPALPESPTIPNAALRTVAGQRGVWKITDGALAFAPVRLGRADLDGQVQVLDGLAVGDSIVLYSEKALTTKSRVHVVERIAGVAP</sequence>
<evidence type="ECO:0000313" key="4">
    <source>
        <dbReference type="EMBL" id="WOO33648.1"/>
    </source>
</evidence>
<reference evidence="4 5" key="1">
    <citation type="submission" date="2023-03" db="EMBL/GenBank/DDBJ databases">
        <title>Diaphorobacter basophil sp. nov., isolated from a sewage-treatment plant.</title>
        <authorList>
            <person name="Yang K."/>
        </authorList>
    </citation>
    <scope>NUCLEOTIDE SEQUENCE [LARGE SCALE GENOMIC DNA]</scope>
    <source>
        <strain evidence="4 5">Y-1</strain>
    </source>
</reference>
<dbReference type="Gene3D" id="2.40.420.20">
    <property type="match status" value="1"/>
</dbReference>
<dbReference type="PANTHER" id="PTHR30469">
    <property type="entry name" value="MULTIDRUG RESISTANCE PROTEIN MDTA"/>
    <property type="match status" value="1"/>
</dbReference>
<proteinExistence type="inferred from homology"/>
<dbReference type="Proteomes" id="UP001303211">
    <property type="component" value="Chromosome"/>
</dbReference>